<keyword evidence="3 9" id="KW-0808">Transferase</keyword>
<evidence type="ECO:0000313" key="13">
    <source>
        <dbReference type="EMBL" id="RIY00759.1"/>
    </source>
</evidence>
<dbReference type="GO" id="GO:0001216">
    <property type="term" value="F:DNA-binding transcription activator activity"/>
    <property type="evidence" value="ECO:0007669"/>
    <property type="project" value="InterPro"/>
</dbReference>
<sequence>MNLQARQSQSLTMTPQLLQSIRLLQFHHVELLAFLQREADGNPLLELVPAAEPAPPSPVETIPEPVASDPAPLSGCRDDGAAFSDGTGPAGERHPDAAERLLDLAHGAASGAGGEPASWEERVGEGLPSLHAHAMGEIAEVFGGGDERRLAEYWLADLDASGFLFADLALPPEMAPLLRRLQDEAEPAGLFARSLEECLAIQLRRRDRLDPVMGCVLANLPLLARRDFAALSRLTGESEAELLDILSEIRSLDPRPGSAFSLAPPAAVLPDAVVTQDAGAPGGWRVALNPEAFPRLRIRLEAGAPRSGSGEERVFLAQCRQSAGWLQRSLEGRARTILKVADEIVRRQGAFLARGGGHLRPMTLMDVAEAVGMHESTISRVTAGKYLATPRGTVEMKAFFSGAIAASDGGEAHSAESVKLRIRNLVAAEGAGGVLSDDDIAARLQGEGVELARRTVAKYREALGIPSSVQRRREMKARRLAG</sequence>
<dbReference type="PIRSF" id="PIRSF000774">
    <property type="entry name" value="RpoN"/>
    <property type="match status" value="1"/>
</dbReference>
<comment type="similarity">
    <text evidence="1 9">Belongs to the sigma-54 factor family.</text>
</comment>
<evidence type="ECO:0000256" key="6">
    <source>
        <dbReference type="ARBA" id="ARBA00023082"/>
    </source>
</evidence>
<protein>
    <recommendedName>
        <fullName evidence="9">RNA polymerase sigma-54 factor</fullName>
    </recommendedName>
</protein>
<dbReference type="GO" id="GO:0000428">
    <property type="term" value="C:DNA-directed RNA polymerase complex"/>
    <property type="evidence" value="ECO:0007669"/>
    <property type="project" value="UniProtKB-KW"/>
</dbReference>
<dbReference type="PROSITE" id="PS50044">
    <property type="entry name" value="SIGMA54_3"/>
    <property type="match status" value="1"/>
</dbReference>
<dbReference type="PANTHER" id="PTHR32248">
    <property type="entry name" value="RNA POLYMERASE SIGMA-54 FACTOR"/>
    <property type="match status" value="1"/>
</dbReference>
<keyword evidence="6 9" id="KW-0731">Sigma factor</keyword>
<dbReference type="EMBL" id="QYRN01000005">
    <property type="protein sequence ID" value="RIY00759.1"/>
    <property type="molecule type" value="Genomic_DNA"/>
</dbReference>
<evidence type="ECO:0000259" key="12">
    <source>
        <dbReference type="Pfam" id="PF04963"/>
    </source>
</evidence>
<dbReference type="PROSITE" id="PS00717">
    <property type="entry name" value="SIGMA54_1"/>
    <property type="match status" value="1"/>
</dbReference>
<accession>A0A3A1WKI0</accession>
<dbReference type="InterPro" id="IPR007046">
    <property type="entry name" value="RNA_pol_sigma_54_core-bd"/>
</dbReference>
<keyword evidence="4 9" id="KW-0548">Nucleotidyltransferase</keyword>
<evidence type="ECO:0000256" key="10">
    <source>
        <dbReference type="SAM" id="MobiDB-lite"/>
    </source>
</evidence>
<dbReference type="InterPro" id="IPR000394">
    <property type="entry name" value="RNA_pol_sigma_54"/>
</dbReference>
<dbReference type="Pfam" id="PF00309">
    <property type="entry name" value="Sigma54_AID"/>
    <property type="match status" value="1"/>
</dbReference>
<dbReference type="GO" id="GO:0003677">
    <property type="term" value="F:DNA binding"/>
    <property type="evidence" value="ECO:0007669"/>
    <property type="project" value="UniProtKB-KW"/>
</dbReference>
<dbReference type="NCBIfam" id="TIGR02395">
    <property type="entry name" value="rpoN_sigma"/>
    <property type="match status" value="1"/>
</dbReference>
<name>A0A3A1WKI0_9HYPH</name>
<dbReference type="AlphaFoldDB" id="A0A3A1WKI0"/>
<keyword evidence="8 9" id="KW-0804">Transcription</keyword>
<evidence type="ECO:0000259" key="11">
    <source>
        <dbReference type="Pfam" id="PF04552"/>
    </source>
</evidence>
<organism evidence="13 14">
    <name type="scientific">Aureimonas flava</name>
    <dbReference type="NCBI Taxonomy" id="2320271"/>
    <lineage>
        <taxon>Bacteria</taxon>
        <taxon>Pseudomonadati</taxon>
        <taxon>Pseudomonadota</taxon>
        <taxon>Alphaproteobacteria</taxon>
        <taxon>Hyphomicrobiales</taxon>
        <taxon>Aurantimonadaceae</taxon>
        <taxon>Aureimonas</taxon>
    </lineage>
</organism>
<dbReference type="Pfam" id="PF04552">
    <property type="entry name" value="Sigma54_DBD"/>
    <property type="match status" value="1"/>
</dbReference>
<proteinExistence type="inferred from homology"/>
<dbReference type="InterPro" id="IPR007634">
    <property type="entry name" value="RNA_pol_sigma_54_DNA-bd"/>
</dbReference>
<dbReference type="PRINTS" id="PR00045">
    <property type="entry name" value="SIGMA54FCT"/>
</dbReference>
<reference evidence="14" key="1">
    <citation type="submission" date="2018-09" db="EMBL/GenBank/DDBJ databases">
        <authorList>
            <person name="Tuo L."/>
        </authorList>
    </citation>
    <scope>NUCLEOTIDE SEQUENCE [LARGE SCALE GENOMIC DNA]</scope>
    <source>
        <strain evidence="14">M2BS4Y-1</strain>
    </source>
</reference>
<dbReference type="GO" id="GO:0016779">
    <property type="term" value="F:nucleotidyltransferase activity"/>
    <property type="evidence" value="ECO:0007669"/>
    <property type="project" value="UniProtKB-KW"/>
</dbReference>
<dbReference type="GO" id="GO:0006352">
    <property type="term" value="P:DNA-templated transcription initiation"/>
    <property type="evidence" value="ECO:0007669"/>
    <property type="project" value="InterPro"/>
</dbReference>
<comment type="function">
    <text evidence="9">Sigma factors are initiation factors that promote the attachment of RNA polymerase to specific initiation sites and are then released.</text>
</comment>
<keyword evidence="2 9" id="KW-0240">DNA-directed RNA polymerase</keyword>
<gene>
    <name evidence="13" type="primary">rpoN</name>
    <name evidence="13" type="ORF">D3218_10115</name>
</gene>
<keyword evidence="5 9" id="KW-0805">Transcription regulation</keyword>
<comment type="caution">
    <text evidence="13">The sequence shown here is derived from an EMBL/GenBank/DDBJ whole genome shotgun (WGS) entry which is preliminary data.</text>
</comment>
<dbReference type="PROSITE" id="PS00718">
    <property type="entry name" value="SIGMA54_2"/>
    <property type="match status" value="1"/>
</dbReference>
<evidence type="ECO:0000313" key="14">
    <source>
        <dbReference type="Proteomes" id="UP000265750"/>
    </source>
</evidence>
<dbReference type="Gene3D" id="1.10.10.60">
    <property type="entry name" value="Homeodomain-like"/>
    <property type="match status" value="1"/>
</dbReference>
<feature type="region of interest" description="Disordered" evidence="10">
    <location>
        <begin position="48"/>
        <end position="94"/>
    </location>
</feature>
<dbReference type="Pfam" id="PF04963">
    <property type="entry name" value="Sigma54_CBD"/>
    <property type="match status" value="1"/>
</dbReference>
<keyword evidence="14" id="KW-1185">Reference proteome</keyword>
<dbReference type="Proteomes" id="UP000265750">
    <property type="component" value="Unassembled WGS sequence"/>
</dbReference>
<feature type="domain" description="RNA polymerase sigma factor 54 core-binding" evidence="12">
    <location>
        <begin position="128"/>
        <end position="299"/>
    </location>
</feature>
<evidence type="ECO:0000256" key="8">
    <source>
        <dbReference type="ARBA" id="ARBA00023163"/>
    </source>
</evidence>
<evidence type="ECO:0000256" key="7">
    <source>
        <dbReference type="ARBA" id="ARBA00023125"/>
    </source>
</evidence>
<evidence type="ECO:0000256" key="2">
    <source>
        <dbReference type="ARBA" id="ARBA00022478"/>
    </source>
</evidence>
<keyword evidence="7 9" id="KW-0238">DNA-binding</keyword>
<evidence type="ECO:0000256" key="5">
    <source>
        <dbReference type="ARBA" id="ARBA00023015"/>
    </source>
</evidence>
<evidence type="ECO:0000256" key="1">
    <source>
        <dbReference type="ARBA" id="ARBA00008798"/>
    </source>
</evidence>
<dbReference type="PANTHER" id="PTHR32248:SF4">
    <property type="entry name" value="RNA POLYMERASE SIGMA-54 FACTOR"/>
    <property type="match status" value="1"/>
</dbReference>
<feature type="domain" description="RNA polymerase sigma factor 54 DNA-binding" evidence="11">
    <location>
        <begin position="315"/>
        <end position="473"/>
    </location>
</feature>
<evidence type="ECO:0000256" key="9">
    <source>
        <dbReference type="PIRNR" id="PIRNR000774"/>
    </source>
</evidence>
<dbReference type="OrthoDB" id="9814402at2"/>
<dbReference type="GO" id="GO:0016987">
    <property type="term" value="F:sigma factor activity"/>
    <property type="evidence" value="ECO:0007669"/>
    <property type="project" value="UniProtKB-KW"/>
</dbReference>
<evidence type="ECO:0000256" key="3">
    <source>
        <dbReference type="ARBA" id="ARBA00022679"/>
    </source>
</evidence>
<evidence type="ECO:0000256" key="4">
    <source>
        <dbReference type="ARBA" id="ARBA00022695"/>
    </source>
</evidence>